<gene>
    <name evidence="2" type="ORF">SDC9_53163</name>
</gene>
<evidence type="ECO:0008006" key="3">
    <source>
        <dbReference type="Google" id="ProtNLM"/>
    </source>
</evidence>
<name>A0A644WSN0_9ZZZZ</name>
<dbReference type="InterPro" id="IPR050270">
    <property type="entry name" value="DegV_domain_contain"/>
</dbReference>
<dbReference type="Pfam" id="PF02645">
    <property type="entry name" value="DegV"/>
    <property type="match status" value="1"/>
</dbReference>
<proteinExistence type="predicted"/>
<dbReference type="Gene3D" id="2.20.28.50">
    <property type="entry name" value="degv family protein"/>
    <property type="match status" value="1"/>
</dbReference>
<dbReference type="InterPro" id="IPR003797">
    <property type="entry name" value="DegV"/>
</dbReference>
<reference evidence="2" key="1">
    <citation type="submission" date="2019-08" db="EMBL/GenBank/DDBJ databases">
        <authorList>
            <person name="Kucharzyk K."/>
            <person name="Murdoch R.W."/>
            <person name="Higgins S."/>
            <person name="Loffler F."/>
        </authorList>
    </citation>
    <scope>NUCLEOTIDE SEQUENCE</scope>
</reference>
<dbReference type="GO" id="GO:0008289">
    <property type="term" value="F:lipid binding"/>
    <property type="evidence" value="ECO:0007669"/>
    <property type="project" value="UniProtKB-KW"/>
</dbReference>
<comment type="caution">
    <text evidence="2">The sequence shown here is derived from an EMBL/GenBank/DDBJ whole genome shotgun (WGS) entry which is preliminary data.</text>
</comment>
<dbReference type="PANTHER" id="PTHR33434:SF2">
    <property type="entry name" value="FATTY ACID-BINDING PROTEIN TM_1468"/>
    <property type="match status" value="1"/>
</dbReference>
<evidence type="ECO:0000256" key="1">
    <source>
        <dbReference type="ARBA" id="ARBA00023121"/>
    </source>
</evidence>
<dbReference type="AlphaFoldDB" id="A0A644WSN0"/>
<dbReference type="InterPro" id="IPR043168">
    <property type="entry name" value="DegV_C"/>
</dbReference>
<keyword evidence="1" id="KW-0446">Lipid-binding</keyword>
<protein>
    <recommendedName>
        <fullName evidence="3">DegV domain-containing protein</fullName>
    </recommendedName>
</protein>
<organism evidence="2">
    <name type="scientific">bioreactor metagenome</name>
    <dbReference type="NCBI Taxonomy" id="1076179"/>
    <lineage>
        <taxon>unclassified sequences</taxon>
        <taxon>metagenomes</taxon>
        <taxon>ecological metagenomes</taxon>
    </lineage>
</organism>
<dbReference type="SUPFAM" id="SSF82549">
    <property type="entry name" value="DAK1/DegV-like"/>
    <property type="match status" value="1"/>
</dbReference>
<accession>A0A644WSN0</accession>
<dbReference type="NCBIfam" id="TIGR00762">
    <property type="entry name" value="DegV"/>
    <property type="match status" value="1"/>
</dbReference>
<dbReference type="Gene3D" id="3.30.1180.10">
    <property type="match status" value="1"/>
</dbReference>
<sequence length="279" mass="30321">MKWNLVSDSTCDFKPGDITGENITFSMVPLTVTAGGKDFVDLPETSVDEMLAAHKASKLPSTSSCPSPEMWAEKFRQGDATLAFTITGGLSGSYNSALVGRDIVLSEDPDKKIHVVDTRGTAGSLVLGLRRAKMLIETGMSFEEVEREIETYMDGTHLLFSLTCFDNLIRTGRMSRIAGIMAGSLGIRPVAKNNERGAIDLIAKPRGELAAVKYIVKTMGELKKLEGRPVIVSHCKNEKSAKLLAAMIHDELGTSDITIMEMRILNSYYALPGGLIITF</sequence>
<dbReference type="PROSITE" id="PS51482">
    <property type="entry name" value="DEGV"/>
    <property type="match status" value="1"/>
</dbReference>
<dbReference type="Gene3D" id="3.40.50.10440">
    <property type="entry name" value="Dihydroxyacetone kinase, domain 1"/>
    <property type="match status" value="1"/>
</dbReference>
<evidence type="ECO:0000313" key="2">
    <source>
        <dbReference type="EMBL" id="MPM06860.1"/>
    </source>
</evidence>
<dbReference type="PANTHER" id="PTHR33434">
    <property type="entry name" value="DEGV DOMAIN-CONTAINING PROTEIN DR_1986-RELATED"/>
    <property type="match status" value="1"/>
</dbReference>
<dbReference type="EMBL" id="VSSQ01001272">
    <property type="protein sequence ID" value="MPM06860.1"/>
    <property type="molecule type" value="Genomic_DNA"/>
</dbReference>